<proteinExistence type="predicted"/>
<comment type="caution">
    <text evidence="1">The sequence shown here is derived from an EMBL/GenBank/DDBJ whole genome shotgun (WGS) entry which is preliminary data.</text>
</comment>
<name>A0ABQ5JQV7_9LACO</name>
<evidence type="ECO:0000313" key="1">
    <source>
        <dbReference type="EMBL" id="GKT06420.1"/>
    </source>
</evidence>
<organism evidence="1 2">
    <name type="scientific">Furfurilactobacillus curtus</name>
    <dbReference type="NCBI Taxonomy" id="1746200"/>
    <lineage>
        <taxon>Bacteria</taxon>
        <taxon>Bacillati</taxon>
        <taxon>Bacillota</taxon>
        <taxon>Bacilli</taxon>
        <taxon>Lactobacillales</taxon>
        <taxon>Lactobacillaceae</taxon>
        <taxon>Furfurilactobacillus</taxon>
    </lineage>
</organism>
<protein>
    <submittedName>
        <fullName evidence="1">Uncharacterized protein</fullName>
    </submittedName>
</protein>
<dbReference type="EMBL" id="BQXO01000005">
    <property type="protein sequence ID" value="GKT06420.1"/>
    <property type="molecule type" value="Genomic_DNA"/>
</dbReference>
<accession>A0ABQ5JQV7</accession>
<sequence>MITIFHNELGRHCVNFPKGKYITFNLEHSPKTTGYRLEILDTNLVGLKQLQLSFNHLGQIFQLHEQALSFHLI</sequence>
<reference evidence="1 2" key="1">
    <citation type="submission" date="2022-03" db="EMBL/GenBank/DDBJ databases">
        <title>Draft genome sequence of Furfurilactobacillus curtus JCM 31185.</title>
        <authorList>
            <person name="Suzuki S."/>
            <person name="Endo A."/>
            <person name="Kajikawa A."/>
        </authorList>
    </citation>
    <scope>NUCLEOTIDE SEQUENCE [LARGE SCALE GENOMIC DNA]</scope>
    <source>
        <strain evidence="1 2">JCM 31185</strain>
    </source>
</reference>
<keyword evidence="2" id="KW-1185">Reference proteome</keyword>
<dbReference type="RefSeq" id="WP_407884542.1">
    <property type="nucleotide sequence ID" value="NZ_BQXO01000005.1"/>
</dbReference>
<gene>
    <name evidence="1" type="ORF">JCM31185_17070</name>
</gene>
<dbReference type="Proteomes" id="UP001628078">
    <property type="component" value="Unassembled WGS sequence"/>
</dbReference>
<evidence type="ECO:0000313" key="2">
    <source>
        <dbReference type="Proteomes" id="UP001628078"/>
    </source>
</evidence>